<evidence type="ECO:0000259" key="1">
    <source>
        <dbReference type="SMART" id="SM00861"/>
    </source>
</evidence>
<reference evidence="2 3" key="1">
    <citation type="submission" date="2021-01" db="EMBL/GenBank/DDBJ databases">
        <title>Actinoplanes sp. nov. LDG1-06 isolated from lichen.</title>
        <authorList>
            <person name="Saeng-In P."/>
            <person name="Phongsopitanun W."/>
            <person name="Kanchanasin P."/>
            <person name="Yuki M."/>
            <person name="Kudo T."/>
            <person name="Ohkuma M."/>
            <person name="Tanasupawat S."/>
        </authorList>
    </citation>
    <scope>NUCLEOTIDE SEQUENCE [LARGE SCALE GENOMIC DNA]</scope>
    <source>
        <strain evidence="2 3">LDG1-06</strain>
    </source>
</reference>
<dbReference type="Pfam" id="PF02779">
    <property type="entry name" value="Transket_pyr"/>
    <property type="match status" value="1"/>
</dbReference>
<dbReference type="Gene3D" id="3.40.50.970">
    <property type="match status" value="1"/>
</dbReference>
<protein>
    <recommendedName>
        <fullName evidence="1">Transketolase-like pyrimidine-binding domain-containing protein</fullName>
    </recommendedName>
</protein>
<dbReference type="SMART" id="SM00861">
    <property type="entry name" value="Transket_pyr"/>
    <property type="match status" value="1"/>
</dbReference>
<dbReference type="Proteomes" id="UP000632138">
    <property type="component" value="Unassembled WGS sequence"/>
</dbReference>
<evidence type="ECO:0000313" key="2">
    <source>
        <dbReference type="EMBL" id="MBM2620377.1"/>
    </source>
</evidence>
<evidence type="ECO:0000313" key="3">
    <source>
        <dbReference type="Proteomes" id="UP000632138"/>
    </source>
</evidence>
<dbReference type="Gene3D" id="3.40.50.920">
    <property type="match status" value="1"/>
</dbReference>
<dbReference type="PANTHER" id="PTHR43825:SF1">
    <property type="entry name" value="TRANSKETOLASE-LIKE PYRIMIDINE-BINDING DOMAIN-CONTAINING PROTEIN"/>
    <property type="match status" value="1"/>
</dbReference>
<dbReference type="InterPro" id="IPR033248">
    <property type="entry name" value="Transketolase_C"/>
</dbReference>
<feature type="domain" description="Transketolase-like pyrimidine-binding" evidence="1">
    <location>
        <begin position="12"/>
        <end position="175"/>
    </location>
</feature>
<dbReference type="InterPro" id="IPR051157">
    <property type="entry name" value="PDH/Transketolase"/>
</dbReference>
<proteinExistence type="predicted"/>
<gene>
    <name evidence="2" type="ORF">JIG36_33185</name>
</gene>
<accession>A0ABS2AKN0</accession>
<dbReference type="SUPFAM" id="SSF52922">
    <property type="entry name" value="TK C-terminal domain-like"/>
    <property type="match status" value="1"/>
</dbReference>
<comment type="caution">
    <text evidence="2">The sequence shown here is derived from an EMBL/GenBank/DDBJ whole genome shotgun (WGS) entry which is preliminary data.</text>
</comment>
<dbReference type="Pfam" id="PF02780">
    <property type="entry name" value="Transketolase_C"/>
    <property type="match status" value="1"/>
</dbReference>
<dbReference type="EMBL" id="JAENHP010000014">
    <property type="protein sequence ID" value="MBM2620377.1"/>
    <property type="molecule type" value="Genomic_DNA"/>
</dbReference>
<name>A0ABS2AKN0_9ACTN</name>
<dbReference type="InterPro" id="IPR005475">
    <property type="entry name" value="Transketolase-like_Pyr-bd"/>
</dbReference>
<organism evidence="2 3">
    <name type="scientific">Paractinoplanes ovalisporus</name>
    <dbReference type="NCBI Taxonomy" id="2810368"/>
    <lineage>
        <taxon>Bacteria</taxon>
        <taxon>Bacillati</taxon>
        <taxon>Actinomycetota</taxon>
        <taxon>Actinomycetes</taxon>
        <taxon>Micromonosporales</taxon>
        <taxon>Micromonosporaceae</taxon>
        <taxon>Paractinoplanes</taxon>
    </lineage>
</organism>
<dbReference type="InterPro" id="IPR009014">
    <property type="entry name" value="Transketo_C/PFOR_II"/>
</dbReference>
<dbReference type="PANTHER" id="PTHR43825">
    <property type="entry name" value="PYRUVATE DEHYDROGENASE E1 COMPONENT"/>
    <property type="match status" value="1"/>
</dbReference>
<sequence length="318" mass="33093">MTDTITAERPRAGMRPVVADVLADLGEQFPDLMVLAADGHALAAGFARRFPRRFIDVGIAEANLVGVAAGLARDGHRVVVGTMAPFLVRRAAEQIRLDVCRPGLDVTFLGVGGGLSYGTLGATHHITEDLGAMAAMPGTRVLCPVDRHDAAWAVRAAVRHRGPAYVRLGARDDEIVFQGDEKFSWDAPQILGAAGPALVVALGATVGDAVRAAERAGAAGLPARVLALTVLEPFPTEQILGAARAASTVVTVEEHVAASGLGARTAMALAGRWQGRFTALAVDGRAAPVGDRAELFSFYGIGEDTITRALVGPETDPE</sequence>
<dbReference type="InterPro" id="IPR029061">
    <property type="entry name" value="THDP-binding"/>
</dbReference>
<dbReference type="SUPFAM" id="SSF52518">
    <property type="entry name" value="Thiamin diphosphate-binding fold (THDP-binding)"/>
    <property type="match status" value="1"/>
</dbReference>
<keyword evidence="3" id="KW-1185">Reference proteome</keyword>
<dbReference type="RefSeq" id="WP_203380360.1">
    <property type="nucleotide sequence ID" value="NZ_JAENHP010000014.1"/>
</dbReference>
<dbReference type="CDD" id="cd07033">
    <property type="entry name" value="TPP_PYR_DXS_TK_like"/>
    <property type="match status" value="1"/>
</dbReference>